<keyword evidence="8" id="KW-1185">Reference proteome</keyword>
<evidence type="ECO:0000256" key="5">
    <source>
        <dbReference type="ARBA" id="ARBA00022842"/>
    </source>
</evidence>
<dbReference type="NCBIfam" id="TIGR00195">
    <property type="entry name" value="exoDNase_III"/>
    <property type="match status" value="1"/>
</dbReference>
<evidence type="ECO:0000313" key="7">
    <source>
        <dbReference type="EMBL" id="MBM7816235.1"/>
    </source>
</evidence>
<dbReference type="PANTHER" id="PTHR43250:SF2">
    <property type="entry name" value="EXODEOXYRIBONUCLEASE III"/>
    <property type="match status" value="1"/>
</dbReference>
<keyword evidence="5" id="KW-0460">Magnesium</keyword>
<comment type="cofactor">
    <cofactor evidence="1">
        <name>Mg(2+)</name>
        <dbReference type="ChEBI" id="CHEBI:18420"/>
    </cofactor>
</comment>
<proteinExistence type="inferred from homology"/>
<comment type="similarity">
    <text evidence="2">Belongs to the DNA repair enzymes AP/ExoA family.</text>
</comment>
<feature type="domain" description="Endonuclease/exonuclease/phosphatase" evidence="6">
    <location>
        <begin position="4"/>
        <end position="252"/>
    </location>
</feature>
<dbReference type="Gene3D" id="3.60.10.10">
    <property type="entry name" value="Endonuclease/exonuclease/phosphatase"/>
    <property type="match status" value="1"/>
</dbReference>
<dbReference type="PROSITE" id="PS51435">
    <property type="entry name" value="AP_NUCLEASE_F1_4"/>
    <property type="match status" value="1"/>
</dbReference>
<protein>
    <submittedName>
        <fullName evidence="7">Exodeoxyribonuclease-3</fullName>
        <ecNumber evidence="7">3.1.11.2</ecNumber>
    </submittedName>
</protein>
<sequence length="261" mass="29402">MRIVTWNVNSVRARAERIGAFLDRSDVDVLAIQELKCKDAQFPAHIFEDRGYQVAFHGLNQWNGVAVASRVGLDDVEVGFEGIPGFGDDDQVEARAISAVTGDVRTYSLYVPNGRELDHPHYAYKLEWLAQLRNEALARMEQDVPFVLCGDFNVAPLDEDVWDMAAFEGATHVSQPERDAFNGLISAGLTEVTRQFTPGPGVYTFWDYQQLRFPKKQGMRIDFQLASTELAERATDAFIDREERKGKGASDHAPVWVDYQL</sequence>
<dbReference type="GO" id="GO:0008311">
    <property type="term" value="F:double-stranded DNA 3'-5' DNA exonuclease activity"/>
    <property type="evidence" value="ECO:0007669"/>
    <property type="project" value="UniProtKB-EC"/>
</dbReference>
<evidence type="ECO:0000256" key="1">
    <source>
        <dbReference type="ARBA" id="ARBA00001946"/>
    </source>
</evidence>
<dbReference type="InterPro" id="IPR004808">
    <property type="entry name" value="AP_endonuc_1"/>
</dbReference>
<dbReference type="Pfam" id="PF03372">
    <property type="entry name" value="Exo_endo_phos"/>
    <property type="match status" value="1"/>
</dbReference>
<dbReference type="NCBIfam" id="TIGR00633">
    <property type="entry name" value="xth"/>
    <property type="match status" value="1"/>
</dbReference>
<evidence type="ECO:0000256" key="4">
    <source>
        <dbReference type="ARBA" id="ARBA00022801"/>
    </source>
</evidence>
<evidence type="ECO:0000256" key="2">
    <source>
        <dbReference type="ARBA" id="ARBA00007092"/>
    </source>
</evidence>
<evidence type="ECO:0000313" key="8">
    <source>
        <dbReference type="Proteomes" id="UP000809290"/>
    </source>
</evidence>
<dbReference type="Proteomes" id="UP000809290">
    <property type="component" value="Unassembled WGS sequence"/>
</dbReference>
<name>A0ABS2SKF2_9MICO</name>
<dbReference type="CDD" id="cd09086">
    <property type="entry name" value="ExoIII-like_AP-endo"/>
    <property type="match status" value="1"/>
</dbReference>
<reference evidence="7 8" key="1">
    <citation type="submission" date="2021-01" db="EMBL/GenBank/DDBJ databases">
        <title>Sequencing the genomes of 1000 actinobacteria strains.</title>
        <authorList>
            <person name="Klenk H.-P."/>
        </authorList>
    </citation>
    <scope>NUCLEOTIDE SEQUENCE [LARGE SCALE GENOMIC DNA]</scope>
    <source>
        <strain evidence="7 8">DSM 13657</strain>
    </source>
</reference>
<organism evidence="7 8">
    <name type="scientific">Brevibacterium paucivorans</name>
    <dbReference type="NCBI Taxonomy" id="170994"/>
    <lineage>
        <taxon>Bacteria</taxon>
        <taxon>Bacillati</taxon>
        <taxon>Actinomycetota</taxon>
        <taxon>Actinomycetes</taxon>
        <taxon>Micrococcales</taxon>
        <taxon>Brevibacteriaceae</taxon>
        <taxon>Brevibacterium</taxon>
    </lineage>
</organism>
<dbReference type="InterPro" id="IPR036691">
    <property type="entry name" value="Endo/exonu/phosph_ase_sf"/>
</dbReference>
<keyword evidence="4 7" id="KW-0378">Hydrolase</keyword>
<dbReference type="EMBL" id="JAFBCP010000001">
    <property type="protein sequence ID" value="MBM7816235.1"/>
    <property type="molecule type" value="Genomic_DNA"/>
</dbReference>
<evidence type="ECO:0000259" key="6">
    <source>
        <dbReference type="Pfam" id="PF03372"/>
    </source>
</evidence>
<comment type="caution">
    <text evidence="7">The sequence shown here is derived from an EMBL/GenBank/DDBJ whole genome shotgun (WGS) entry which is preliminary data.</text>
</comment>
<evidence type="ECO:0000256" key="3">
    <source>
        <dbReference type="ARBA" id="ARBA00022723"/>
    </source>
</evidence>
<dbReference type="PANTHER" id="PTHR43250">
    <property type="entry name" value="EXODEOXYRIBONUCLEASE III"/>
    <property type="match status" value="1"/>
</dbReference>
<gene>
    <name evidence="7" type="ORF">JOE56_000929</name>
</gene>
<dbReference type="InterPro" id="IPR005135">
    <property type="entry name" value="Endo/exonuclease/phosphatase"/>
</dbReference>
<dbReference type="RefSeq" id="WP_204515047.1">
    <property type="nucleotide sequence ID" value="NZ_JAFBCP010000001.1"/>
</dbReference>
<dbReference type="InterPro" id="IPR037493">
    <property type="entry name" value="ExoIII-like"/>
</dbReference>
<accession>A0ABS2SKF2</accession>
<keyword evidence="3" id="KW-0479">Metal-binding</keyword>
<dbReference type="SUPFAM" id="SSF56219">
    <property type="entry name" value="DNase I-like"/>
    <property type="match status" value="1"/>
</dbReference>
<dbReference type="EC" id="3.1.11.2" evidence="7"/>